<reference evidence="2 3" key="2">
    <citation type="submission" date="2017-06" db="EMBL/GenBank/DDBJ databases">
        <title>Complete genome sequence of Vibrio sp. 2521-89, a close relative of Vibrio cholerae isolated from lake water in New Mexico, USA.</title>
        <authorList>
            <person name="Liang K."/>
            <person name="Orata F.D."/>
            <person name="Winkjer N.S."/>
            <person name="Tarr C.L."/>
            <person name="Boucher Y."/>
        </authorList>
    </citation>
    <scope>NUCLEOTIDE SEQUENCE [LARGE SCALE GENOMIC DNA]</scope>
    <source>
        <strain evidence="2 3">2521-89</strain>
    </source>
</reference>
<sequence>MFQGIMNGAGLIKEAIRALGKYPRMLIPLLLCWLVYAPLLVVFKFHIPWDNFDIITLLLVVFAAILLLSVIFSWSAFMLLELIRQIETDEERSISKAIRTSSINLVIGLPVVMGWAVIWFSLTLIEIILSRRSGGSDEEYNAKNVAKTLAGFQEFSLSGAFFEALKKGVRMTSFLIYPAIAWEKLGTAKSVKKGLGIARTHKSEFGAGFILTEFAATIVFLPPAVLFNVSDKFDISFSDPVWFGVMVYCAFAWSFSLFLEQMFVAELYLWHLIWEKEVDKARSKGKPEPKLEDVKRPSVMDSVADLYLTNVPKAANNTLNSQTPDGAA</sequence>
<evidence type="ECO:0000313" key="3">
    <source>
        <dbReference type="Proteomes" id="UP000198371"/>
    </source>
</evidence>
<accession>A0AAU8WH63</accession>
<gene>
    <name evidence="2" type="ORF">CEQ48_13455</name>
</gene>
<feature type="transmembrane region" description="Helical" evidence="1">
    <location>
        <begin position="55"/>
        <end position="83"/>
    </location>
</feature>
<evidence type="ECO:0000256" key="1">
    <source>
        <dbReference type="SAM" id="Phobius"/>
    </source>
</evidence>
<keyword evidence="1" id="KW-0472">Membrane</keyword>
<feature type="transmembrane region" description="Helical" evidence="1">
    <location>
        <begin position="205"/>
        <end position="229"/>
    </location>
</feature>
<evidence type="ECO:0000313" key="2">
    <source>
        <dbReference type="EMBL" id="ASK55740.1"/>
    </source>
</evidence>
<dbReference type="EMBL" id="CP022353">
    <property type="protein sequence ID" value="ASK55740.1"/>
    <property type="molecule type" value="Genomic_DNA"/>
</dbReference>
<keyword evidence="3" id="KW-1185">Reference proteome</keyword>
<dbReference type="RefSeq" id="WP_089071598.1">
    <property type="nucleotide sequence ID" value="NZ_CP022353.1"/>
</dbReference>
<name>A0AAU8WH63_9VIBR</name>
<proteinExistence type="predicted"/>
<dbReference type="KEGG" id="vti:CEQ48_13455"/>
<organism evidence="2 3">
    <name type="scientific">Vibrio tarriae</name>
    <dbReference type="NCBI Taxonomy" id="2014742"/>
    <lineage>
        <taxon>Bacteria</taxon>
        <taxon>Pseudomonadati</taxon>
        <taxon>Pseudomonadota</taxon>
        <taxon>Gammaproteobacteria</taxon>
        <taxon>Vibrionales</taxon>
        <taxon>Vibrionaceae</taxon>
        <taxon>Vibrio</taxon>
    </lineage>
</organism>
<protein>
    <submittedName>
        <fullName evidence="2">Uncharacterized protein</fullName>
    </submittedName>
</protein>
<feature type="transmembrane region" description="Helical" evidence="1">
    <location>
        <begin position="241"/>
        <end position="259"/>
    </location>
</feature>
<feature type="transmembrane region" description="Helical" evidence="1">
    <location>
        <begin position="103"/>
        <end position="125"/>
    </location>
</feature>
<dbReference type="AlphaFoldDB" id="A0AAU8WH63"/>
<keyword evidence="1" id="KW-1133">Transmembrane helix</keyword>
<keyword evidence="1" id="KW-0812">Transmembrane</keyword>
<dbReference type="Proteomes" id="UP000198371">
    <property type="component" value="Chromosome 1"/>
</dbReference>
<reference evidence="3" key="1">
    <citation type="journal article" date="2017" name="Genome Announc.">
        <title>Complete Genome Sequence of Vibrio sp. Strain 2521-89, a Close Relative of Vibrio cholerae Isolated from Lake Water in New Mexico, USA.</title>
        <authorList>
            <person name="Liang K."/>
            <person name="Orata F.D."/>
            <person name="Winkjer N.S."/>
            <person name="Rowe L.A."/>
            <person name="Tarr C.L."/>
            <person name="Boucher Y."/>
        </authorList>
    </citation>
    <scope>NUCLEOTIDE SEQUENCE [LARGE SCALE GENOMIC DNA]</scope>
    <source>
        <strain evidence="3">2521-89</strain>
    </source>
</reference>
<feature type="transmembrane region" description="Helical" evidence="1">
    <location>
        <begin position="25"/>
        <end position="43"/>
    </location>
</feature>